<feature type="compositionally biased region" description="Acidic residues" evidence="1">
    <location>
        <begin position="221"/>
        <end position="237"/>
    </location>
</feature>
<comment type="caution">
    <text evidence="2">The sequence shown here is derived from an EMBL/GenBank/DDBJ whole genome shotgun (WGS) entry which is preliminary data.</text>
</comment>
<proteinExistence type="predicted"/>
<evidence type="ECO:0000313" key="2">
    <source>
        <dbReference type="EMBL" id="RJE17459.1"/>
    </source>
</evidence>
<gene>
    <name evidence="2" type="ORF">PHISCL_10205</name>
</gene>
<dbReference type="GO" id="GO:0016192">
    <property type="term" value="P:vesicle-mediated transport"/>
    <property type="evidence" value="ECO:0007669"/>
    <property type="project" value="InterPro"/>
</dbReference>
<sequence length="399" mass="44351">SNPRRLLILSPSTQSTSIIPPFLHSLTGTPVTDPPTSRPTTQEATGDKPSETSFAGYTTHAPFSIRNKYYSAEVPVWVDEVPFSFPGTGPETGDSLRKDKQGEEEGKGSEQTPPSPSLWKTEFCSAEAKVVRDAIGGIVVCVLNPEDHTSTLPSGSDSGEDPRERPDVQSIKEYIQSIASVKAKIEEERETISDVAGLVVLVGKKQPGNSAMKSAQKGNDDEGILDDLSPEGGDDEQPFTPTWWEDQLSDIGVMEFEVVDWDPRSDGEEERRNKFGELQGMRRIKEVLETHDWASNPEDRTLDDDLEEHLLGLDDDDDTDGFNFEVNELEREMLGLRMAIGQDEGEEQMDDEKDEENKVDSIETLMLRMQAIKDMSADLPENERKTFAAKAVKDIMKEL</sequence>
<dbReference type="Gene3D" id="3.40.50.11960">
    <property type="match status" value="1"/>
</dbReference>
<feature type="region of interest" description="Disordered" evidence="1">
    <location>
        <begin position="1"/>
        <end position="56"/>
    </location>
</feature>
<feature type="region of interest" description="Disordered" evidence="1">
    <location>
        <begin position="206"/>
        <end position="241"/>
    </location>
</feature>
<evidence type="ECO:0000256" key="1">
    <source>
        <dbReference type="SAM" id="MobiDB-lite"/>
    </source>
</evidence>
<feature type="region of interest" description="Disordered" evidence="1">
    <location>
        <begin position="146"/>
        <end position="169"/>
    </location>
</feature>
<dbReference type="PANTHER" id="PTHR28043">
    <property type="entry name" value="INCREASED RECOMBINATION CENTERS PROTEIN 6"/>
    <property type="match status" value="1"/>
</dbReference>
<feature type="compositionally biased region" description="Basic and acidic residues" evidence="1">
    <location>
        <begin position="94"/>
        <end position="108"/>
    </location>
</feature>
<dbReference type="Pfam" id="PF10199">
    <property type="entry name" value="Adaptin_binding"/>
    <property type="match status" value="1"/>
</dbReference>
<feature type="compositionally biased region" description="Polar residues" evidence="1">
    <location>
        <begin position="207"/>
        <end position="217"/>
    </location>
</feature>
<reference evidence="3" key="1">
    <citation type="submission" date="2017-02" db="EMBL/GenBank/DDBJ databases">
        <authorList>
            <person name="Tafer H."/>
            <person name="Lopandic K."/>
        </authorList>
    </citation>
    <scope>NUCLEOTIDE SEQUENCE [LARGE SCALE GENOMIC DNA]</scope>
    <source>
        <strain evidence="3">CBS 366.77</strain>
    </source>
</reference>
<dbReference type="STRING" id="2070753.A0A3A2Z358"/>
<organism evidence="2 3">
    <name type="scientific">Aspergillus sclerotialis</name>
    <dbReference type="NCBI Taxonomy" id="2070753"/>
    <lineage>
        <taxon>Eukaryota</taxon>
        <taxon>Fungi</taxon>
        <taxon>Dikarya</taxon>
        <taxon>Ascomycota</taxon>
        <taxon>Pezizomycotina</taxon>
        <taxon>Eurotiomycetes</taxon>
        <taxon>Eurotiomycetidae</taxon>
        <taxon>Eurotiales</taxon>
        <taxon>Aspergillaceae</taxon>
        <taxon>Aspergillus</taxon>
        <taxon>Aspergillus subgen. Polypaecilum</taxon>
    </lineage>
</organism>
<feature type="compositionally biased region" description="Low complexity" evidence="1">
    <location>
        <begin position="1"/>
        <end position="21"/>
    </location>
</feature>
<dbReference type="PANTHER" id="PTHR28043:SF1">
    <property type="entry name" value="INCREASED RECOMBINATION CENTERS PROTEIN 6"/>
    <property type="match status" value="1"/>
</dbReference>
<name>A0A3A2Z358_9EURO</name>
<dbReference type="OrthoDB" id="10261384at2759"/>
<keyword evidence="3" id="KW-1185">Reference proteome</keyword>
<dbReference type="GO" id="GO:0030674">
    <property type="term" value="F:protein-macromolecule adaptor activity"/>
    <property type="evidence" value="ECO:0007669"/>
    <property type="project" value="TreeGrafter"/>
</dbReference>
<dbReference type="AlphaFoldDB" id="A0A3A2Z358"/>
<feature type="non-terminal residue" evidence="2">
    <location>
        <position position="1"/>
    </location>
</feature>
<dbReference type="Proteomes" id="UP000266188">
    <property type="component" value="Unassembled WGS sequence"/>
</dbReference>
<feature type="region of interest" description="Disordered" evidence="1">
    <location>
        <begin position="84"/>
        <end position="119"/>
    </location>
</feature>
<dbReference type="EMBL" id="MVGC01000931">
    <property type="protein sequence ID" value="RJE17459.1"/>
    <property type="molecule type" value="Genomic_DNA"/>
</dbReference>
<protein>
    <recommendedName>
        <fullName evidence="4">Alpha and gamma adaptin binding protein p34</fullName>
    </recommendedName>
</protein>
<dbReference type="InterPro" id="IPR034627">
    <property type="entry name" value="Irc6"/>
</dbReference>
<evidence type="ECO:0000313" key="3">
    <source>
        <dbReference type="Proteomes" id="UP000266188"/>
    </source>
</evidence>
<accession>A0A3A2Z358</accession>
<evidence type="ECO:0008006" key="4">
    <source>
        <dbReference type="Google" id="ProtNLM"/>
    </source>
</evidence>